<sequence>MRNCYISISLCISLLLSSWVYADSSMMKGDLNFTGQVISLPCKISFSSLDQNIDLGPISLNFFNEIGDRSPKQEIKLKFDDCIFPSFNRDDRKPVVRLMFISEPTKSSDRDLFGGKTILEGYGIRLMDKNGNIVPNGEYRNYSIYFDDNQQITLYSMLESYLPRKDLTIGNIKAQIMLSIAYL</sequence>
<dbReference type="PATRIC" id="fig|1157951.4.peg.2591"/>
<dbReference type="InterPro" id="IPR008966">
    <property type="entry name" value="Adhesion_dom_sf"/>
</dbReference>
<dbReference type="InterPro" id="IPR050263">
    <property type="entry name" value="Bact_Fimbrial_Adh_Pro"/>
</dbReference>
<keyword evidence="4" id="KW-0281">Fimbrium</keyword>
<dbReference type="GeneID" id="93520829"/>
<dbReference type="Pfam" id="PF00419">
    <property type="entry name" value="Fimbrial"/>
    <property type="match status" value="1"/>
</dbReference>
<dbReference type="AlphaFoldDB" id="A0A140NKY3"/>
<organism evidence="7 8">
    <name type="scientific">Providencia stuartii (strain MRSN 2154)</name>
    <dbReference type="NCBI Taxonomy" id="1157951"/>
    <lineage>
        <taxon>Bacteria</taxon>
        <taxon>Pseudomonadati</taxon>
        <taxon>Pseudomonadota</taxon>
        <taxon>Gammaproteobacteria</taxon>
        <taxon>Enterobacterales</taxon>
        <taxon>Morganellaceae</taxon>
        <taxon>Providencia</taxon>
    </lineage>
</organism>
<evidence type="ECO:0000259" key="6">
    <source>
        <dbReference type="Pfam" id="PF00419"/>
    </source>
</evidence>
<evidence type="ECO:0000256" key="2">
    <source>
        <dbReference type="ARBA" id="ARBA00006671"/>
    </source>
</evidence>
<evidence type="ECO:0000256" key="1">
    <source>
        <dbReference type="ARBA" id="ARBA00004561"/>
    </source>
</evidence>
<comment type="similarity">
    <text evidence="2">Belongs to the fimbrial protein family.</text>
</comment>
<dbReference type="RefSeq" id="WP_014657408.1">
    <property type="nucleotide sequence ID" value="NC_017731.1"/>
</dbReference>
<protein>
    <submittedName>
        <fullName evidence="7">Fimbrial-like protein</fullName>
    </submittedName>
</protein>
<evidence type="ECO:0000256" key="4">
    <source>
        <dbReference type="ARBA" id="ARBA00023263"/>
    </source>
</evidence>
<dbReference type="SUPFAM" id="SSF49401">
    <property type="entry name" value="Bacterial adhesins"/>
    <property type="match status" value="1"/>
</dbReference>
<dbReference type="KEGG" id="psi:S70_12855"/>
<comment type="subcellular location">
    <subcellularLocation>
        <location evidence="1">Fimbrium</location>
    </subcellularLocation>
</comment>
<evidence type="ECO:0000256" key="5">
    <source>
        <dbReference type="SAM" id="SignalP"/>
    </source>
</evidence>
<dbReference type="HOGENOM" id="CLU_1667847_0_0_6"/>
<feature type="domain" description="Fimbrial-type adhesion" evidence="6">
    <location>
        <begin position="32"/>
        <end position="182"/>
    </location>
</feature>
<dbReference type="OrthoDB" id="6462409at2"/>
<reference evidence="7 8" key="1">
    <citation type="journal article" date="2012" name="J. Bacteriol.">
        <title>Complete Genome Sequence of Providencia stuartii Clinical Isolate MRSN 2154.</title>
        <authorList>
            <person name="Clifford R.J."/>
            <person name="Hang J."/>
            <person name="Riley M.C."/>
            <person name="Onmus-Leone F."/>
            <person name="Kuschner R.A."/>
            <person name="Lesho E.P."/>
            <person name="Waterman P.E."/>
        </authorList>
    </citation>
    <scope>NUCLEOTIDE SEQUENCE [LARGE SCALE GENOMIC DNA]</scope>
    <source>
        <strain evidence="7 8">MRSN 2154</strain>
    </source>
</reference>
<dbReference type="Gene3D" id="2.60.40.1090">
    <property type="entry name" value="Fimbrial-type adhesion domain"/>
    <property type="match status" value="1"/>
</dbReference>
<gene>
    <name evidence="7" type="ordered locus">S70_12855</name>
</gene>
<dbReference type="GO" id="GO:0009289">
    <property type="term" value="C:pilus"/>
    <property type="evidence" value="ECO:0007669"/>
    <property type="project" value="UniProtKB-SubCell"/>
</dbReference>
<evidence type="ECO:0000313" key="7">
    <source>
        <dbReference type="EMBL" id="AFH94414.1"/>
    </source>
</evidence>
<dbReference type="PANTHER" id="PTHR33420">
    <property type="entry name" value="FIMBRIAL SUBUNIT ELFA-RELATED"/>
    <property type="match status" value="1"/>
</dbReference>
<proteinExistence type="inferred from homology"/>
<keyword evidence="3 5" id="KW-0732">Signal</keyword>
<feature type="signal peptide" evidence="5">
    <location>
        <begin position="1"/>
        <end position="22"/>
    </location>
</feature>
<dbReference type="Proteomes" id="UP000005012">
    <property type="component" value="Chromosome"/>
</dbReference>
<accession>A0A140NKY3</accession>
<feature type="chain" id="PRO_5007303793" evidence="5">
    <location>
        <begin position="23"/>
        <end position="183"/>
    </location>
</feature>
<dbReference type="InterPro" id="IPR000259">
    <property type="entry name" value="Adhesion_dom_fimbrial"/>
</dbReference>
<reference evidence="8" key="2">
    <citation type="submission" date="2012-04" db="EMBL/GenBank/DDBJ databases">
        <title>Complete genome sequence of Providencia stuartii clinical isolate MRSN 2154.</title>
        <authorList>
            <person name="Clifford R.J."/>
            <person name="Hang J."/>
            <person name="Riley M.C."/>
            <person name="Onmus-Leone F."/>
            <person name="Kuschner R.A."/>
            <person name="Lesho E.P."/>
            <person name="Waterman P.E."/>
        </authorList>
    </citation>
    <scope>NUCLEOTIDE SEQUENCE [LARGE SCALE GENOMIC DNA]</scope>
    <source>
        <strain evidence="8">MRSN 2154</strain>
    </source>
</reference>
<dbReference type="EMBL" id="CP003488">
    <property type="protein sequence ID" value="AFH94414.1"/>
    <property type="molecule type" value="Genomic_DNA"/>
</dbReference>
<name>A0A140NKY3_PROSM</name>
<dbReference type="PANTHER" id="PTHR33420:SF3">
    <property type="entry name" value="FIMBRIAL SUBUNIT ELFA"/>
    <property type="match status" value="1"/>
</dbReference>
<dbReference type="InterPro" id="IPR036937">
    <property type="entry name" value="Adhesion_dom_fimbrial_sf"/>
</dbReference>
<evidence type="ECO:0000313" key="8">
    <source>
        <dbReference type="Proteomes" id="UP000005012"/>
    </source>
</evidence>
<evidence type="ECO:0000256" key="3">
    <source>
        <dbReference type="ARBA" id="ARBA00022729"/>
    </source>
</evidence>
<dbReference type="GO" id="GO:0043709">
    <property type="term" value="P:cell adhesion involved in single-species biofilm formation"/>
    <property type="evidence" value="ECO:0007669"/>
    <property type="project" value="TreeGrafter"/>
</dbReference>